<keyword evidence="2" id="KW-0456">Lyase</keyword>
<dbReference type="Gene3D" id="3.90.226.10">
    <property type="entry name" value="2-enoyl-CoA Hydratase, Chain A, domain 1"/>
    <property type="match status" value="1"/>
</dbReference>
<accession>A0ABU1WWN9</accession>
<dbReference type="CDD" id="cd06558">
    <property type="entry name" value="crotonase-like"/>
    <property type="match status" value="1"/>
</dbReference>
<dbReference type="PANTHER" id="PTHR11941:SF54">
    <property type="entry name" value="ENOYL-COA HYDRATASE, MITOCHONDRIAL"/>
    <property type="match status" value="1"/>
</dbReference>
<dbReference type="InterPro" id="IPR018376">
    <property type="entry name" value="Enoyl-CoA_hyd/isom_CS"/>
</dbReference>
<name>A0ABU1WWN9_SPHXE</name>
<evidence type="ECO:0000313" key="5">
    <source>
        <dbReference type="Proteomes" id="UP001267638"/>
    </source>
</evidence>
<dbReference type="Pfam" id="PF00378">
    <property type="entry name" value="ECH_1"/>
    <property type="match status" value="1"/>
</dbReference>
<protein>
    <submittedName>
        <fullName evidence="4">Enoyl-CoA hydratase/carnithine racemase</fullName>
    </submittedName>
</protein>
<dbReference type="PANTHER" id="PTHR11941">
    <property type="entry name" value="ENOYL-COA HYDRATASE-RELATED"/>
    <property type="match status" value="1"/>
</dbReference>
<comment type="caution">
    <text evidence="4">The sequence shown here is derived from an EMBL/GenBank/DDBJ whole genome shotgun (WGS) entry which is preliminary data.</text>
</comment>
<dbReference type="Gene3D" id="1.10.12.10">
    <property type="entry name" value="Lyase 2-enoyl-coa Hydratase, Chain A, domain 2"/>
    <property type="match status" value="1"/>
</dbReference>
<organism evidence="4 5">
    <name type="scientific">Sphingobium xenophagum</name>
    <dbReference type="NCBI Taxonomy" id="121428"/>
    <lineage>
        <taxon>Bacteria</taxon>
        <taxon>Pseudomonadati</taxon>
        <taxon>Pseudomonadota</taxon>
        <taxon>Alphaproteobacteria</taxon>
        <taxon>Sphingomonadales</taxon>
        <taxon>Sphingomonadaceae</taxon>
        <taxon>Sphingobium</taxon>
    </lineage>
</organism>
<evidence type="ECO:0000313" key="4">
    <source>
        <dbReference type="EMBL" id="MDR7153710.1"/>
    </source>
</evidence>
<dbReference type="SUPFAM" id="SSF52096">
    <property type="entry name" value="ClpP/crotonase"/>
    <property type="match status" value="1"/>
</dbReference>
<dbReference type="EMBL" id="JAVDWV010000002">
    <property type="protein sequence ID" value="MDR7153710.1"/>
    <property type="molecule type" value="Genomic_DNA"/>
</dbReference>
<dbReference type="InterPro" id="IPR014748">
    <property type="entry name" value="Enoyl-CoA_hydra_C"/>
</dbReference>
<proteinExistence type="inferred from homology"/>
<reference evidence="4 5" key="1">
    <citation type="submission" date="2023-07" db="EMBL/GenBank/DDBJ databases">
        <title>Sorghum-associated microbial communities from plants grown in Nebraska, USA.</title>
        <authorList>
            <person name="Schachtman D."/>
        </authorList>
    </citation>
    <scope>NUCLEOTIDE SEQUENCE [LARGE SCALE GENOMIC DNA]</scope>
    <source>
        <strain evidence="4 5">4256</strain>
    </source>
</reference>
<comment type="similarity">
    <text evidence="1 3">Belongs to the enoyl-CoA hydratase/isomerase family.</text>
</comment>
<dbReference type="PROSITE" id="PS00166">
    <property type="entry name" value="ENOYL_COA_HYDRATASE"/>
    <property type="match status" value="1"/>
</dbReference>
<dbReference type="Proteomes" id="UP001267638">
    <property type="component" value="Unassembled WGS sequence"/>
</dbReference>
<dbReference type="InterPro" id="IPR029045">
    <property type="entry name" value="ClpP/crotonase-like_dom_sf"/>
</dbReference>
<evidence type="ECO:0000256" key="2">
    <source>
        <dbReference type="ARBA" id="ARBA00023239"/>
    </source>
</evidence>
<dbReference type="InterPro" id="IPR001753">
    <property type="entry name" value="Enoyl-CoA_hydra/iso"/>
</dbReference>
<gene>
    <name evidence="4" type="ORF">J2W40_000507</name>
</gene>
<dbReference type="RefSeq" id="WP_310221792.1">
    <property type="nucleotide sequence ID" value="NZ_JAVDWV010000002.1"/>
</dbReference>
<sequence length="255" mass="26922">MTLRLERDGPVARLLIDRPARRNAMTQAMWETLPVLVGEAMADDAIRVLILASATPGLFCAGADIDEFAACSGDPEWRFANQTAIRTTQYALAHADKPVIAAIDGDCVGGGCGLAIACDLRIASPAARLGITPAKLGIVYSLFDTKLLVDLVGPARAKRILFTGALHDADTALAIGLIDQIAADPLAEADALARTIAANAQHSVRSSKAIIRRILDGQADDDEGTLALFRDAFTLPDFAEGVSAFRAKRKPDFGG</sequence>
<keyword evidence="5" id="KW-1185">Reference proteome</keyword>
<evidence type="ECO:0000256" key="3">
    <source>
        <dbReference type="RuleBase" id="RU003707"/>
    </source>
</evidence>
<evidence type="ECO:0000256" key="1">
    <source>
        <dbReference type="ARBA" id="ARBA00005254"/>
    </source>
</evidence>